<keyword evidence="5 6" id="KW-0046">Antibiotic resistance</keyword>
<evidence type="ECO:0000256" key="2">
    <source>
        <dbReference type="ARBA" id="ARBA00009009"/>
    </source>
</evidence>
<reference evidence="8 9" key="1">
    <citation type="journal article" date="2016" name="Environ. Microbiol.">
        <title>New Methyloceanibacter diversity from North Sea sediments includes methanotroph containing solely the soluble methane monooxygenase.</title>
        <authorList>
            <person name="Vekeman B."/>
            <person name="Kerckhof F.M."/>
            <person name="Cremers G."/>
            <person name="de Vos P."/>
            <person name="Vandamme P."/>
            <person name="Boon N."/>
            <person name="Op den Camp H.J."/>
            <person name="Heylen K."/>
        </authorList>
    </citation>
    <scope>NUCLEOTIDE SEQUENCE [LARGE SCALE GENOMIC DNA]</scope>
    <source>
        <strain evidence="8 9">R-67174</strain>
    </source>
</reference>
<dbReference type="STRING" id="1774968.AUC68_11040"/>
<dbReference type="EMBL" id="LPWG01000014">
    <property type="protein sequence ID" value="ODR98032.1"/>
    <property type="molecule type" value="Genomic_DNA"/>
</dbReference>
<comment type="catalytic activity">
    <reaction evidence="1 6">
        <text>a beta-lactam + H2O = a substituted beta-amino acid</text>
        <dbReference type="Rhea" id="RHEA:20401"/>
        <dbReference type="ChEBI" id="CHEBI:15377"/>
        <dbReference type="ChEBI" id="CHEBI:35627"/>
        <dbReference type="ChEBI" id="CHEBI:140347"/>
        <dbReference type="EC" id="3.5.2.6"/>
    </reaction>
</comment>
<dbReference type="GO" id="GO:0030655">
    <property type="term" value="P:beta-lactam antibiotic catabolic process"/>
    <property type="evidence" value="ECO:0007669"/>
    <property type="project" value="InterPro"/>
</dbReference>
<evidence type="ECO:0000256" key="1">
    <source>
        <dbReference type="ARBA" id="ARBA00001526"/>
    </source>
</evidence>
<dbReference type="NCBIfam" id="NF033103">
    <property type="entry name" value="bla_class_A"/>
    <property type="match status" value="1"/>
</dbReference>
<sequence>MFSRRMFVAGASAALTYALLPGGRPVRADATPGAALTRRFSEIETAVGGRLGVAVSDPGTGLAAELHGDERFPMCSTFKLLAVAAVLNRVDKGEETLSREVPVPKSAILSYAPVTEKHAGGVLSLSDLCAAAMVWSDNTAANLVLETVGGPEAATAYVRSLGDDVTRMDRMEPALNDVGPGEVRDTTTPNAMLGNLDKLFVGDALSPLSRDLLTEWFVGCKTGTARLRAGLPETWRVGDRTGTGPHGTSNDVAVAWPTGPDPILIAAFLTGSKADETERDAALADVGEAIASAVS</sequence>
<dbReference type="PANTHER" id="PTHR35333:SF3">
    <property type="entry name" value="BETA-LACTAMASE-TYPE TRANSPEPTIDASE FOLD CONTAINING PROTEIN"/>
    <property type="match status" value="1"/>
</dbReference>
<evidence type="ECO:0000313" key="9">
    <source>
        <dbReference type="Proteomes" id="UP000094501"/>
    </source>
</evidence>
<evidence type="ECO:0000259" key="7">
    <source>
        <dbReference type="Pfam" id="PF13354"/>
    </source>
</evidence>
<dbReference type="GO" id="GO:0008800">
    <property type="term" value="F:beta-lactamase activity"/>
    <property type="evidence" value="ECO:0007669"/>
    <property type="project" value="UniProtKB-UniRule"/>
</dbReference>
<feature type="domain" description="Beta-lactamase class A catalytic" evidence="7">
    <location>
        <begin position="52"/>
        <end position="268"/>
    </location>
</feature>
<gene>
    <name evidence="8" type="ORF">AUC68_11040</name>
</gene>
<dbReference type="PANTHER" id="PTHR35333">
    <property type="entry name" value="BETA-LACTAMASE"/>
    <property type="match status" value="1"/>
</dbReference>
<dbReference type="PROSITE" id="PS00146">
    <property type="entry name" value="BETA_LACTAMASE_A"/>
    <property type="match status" value="1"/>
</dbReference>
<dbReference type="PROSITE" id="PS51318">
    <property type="entry name" value="TAT"/>
    <property type="match status" value="1"/>
</dbReference>
<dbReference type="InterPro" id="IPR000871">
    <property type="entry name" value="Beta-lactam_class-A"/>
</dbReference>
<proteinExistence type="inferred from homology"/>
<dbReference type="InterPro" id="IPR023650">
    <property type="entry name" value="Beta-lactam_class-A_AS"/>
</dbReference>
<name>A0A1E3VWZ2_9HYPH</name>
<dbReference type="SUPFAM" id="SSF56601">
    <property type="entry name" value="beta-lactamase/transpeptidase-like"/>
    <property type="match status" value="1"/>
</dbReference>
<dbReference type="RefSeq" id="WP_069438358.1">
    <property type="nucleotide sequence ID" value="NZ_LPWG01000014.1"/>
</dbReference>
<organism evidence="8 9">
    <name type="scientific">Methyloceanibacter methanicus</name>
    <dbReference type="NCBI Taxonomy" id="1774968"/>
    <lineage>
        <taxon>Bacteria</taxon>
        <taxon>Pseudomonadati</taxon>
        <taxon>Pseudomonadota</taxon>
        <taxon>Alphaproteobacteria</taxon>
        <taxon>Hyphomicrobiales</taxon>
        <taxon>Hyphomicrobiaceae</taxon>
        <taxon>Methyloceanibacter</taxon>
    </lineage>
</organism>
<dbReference type="AlphaFoldDB" id="A0A1E3VWZ2"/>
<keyword evidence="4 6" id="KW-0378">Hydrolase</keyword>
<dbReference type="InterPro" id="IPR045155">
    <property type="entry name" value="Beta-lactam_cat"/>
</dbReference>
<evidence type="ECO:0000256" key="5">
    <source>
        <dbReference type="ARBA" id="ARBA00023251"/>
    </source>
</evidence>
<evidence type="ECO:0000256" key="3">
    <source>
        <dbReference type="ARBA" id="ARBA00012865"/>
    </source>
</evidence>
<dbReference type="EC" id="3.5.2.6" evidence="3 6"/>
<dbReference type="Pfam" id="PF13354">
    <property type="entry name" value="Beta-lactamase2"/>
    <property type="match status" value="1"/>
</dbReference>
<dbReference type="GO" id="GO:0046677">
    <property type="term" value="P:response to antibiotic"/>
    <property type="evidence" value="ECO:0007669"/>
    <property type="project" value="UniProtKB-UniRule"/>
</dbReference>
<dbReference type="PRINTS" id="PR00118">
    <property type="entry name" value="BLACTAMASEA"/>
</dbReference>
<dbReference type="Gene3D" id="3.40.710.10">
    <property type="entry name" value="DD-peptidase/beta-lactamase superfamily"/>
    <property type="match status" value="1"/>
</dbReference>
<evidence type="ECO:0000313" key="8">
    <source>
        <dbReference type="EMBL" id="ODR98032.1"/>
    </source>
</evidence>
<dbReference type="InterPro" id="IPR012338">
    <property type="entry name" value="Beta-lactam/transpept-like"/>
</dbReference>
<dbReference type="OrthoDB" id="9784149at2"/>
<accession>A0A1E3VWZ2</accession>
<keyword evidence="9" id="KW-1185">Reference proteome</keyword>
<evidence type="ECO:0000256" key="6">
    <source>
        <dbReference type="RuleBase" id="RU361140"/>
    </source>
</evidence>
<evidence type="ECO:0000256" key="4">
    <source>
        <dbReference type="ARBA" id="ARBA00022801"/>
    </source>
</evidence>
<dbReference type="InterPro" id="IPR006311">
    <property type="entry name" value="TAT_signal"/>
</dbReference>
<comment type="similarity">
    <text evidence="2 6">Belongs to the class-A beta-lactamase family.</text>
</comment>
<protein>
    <recommendedName>
        <fullName evidence="3 6">Beta-lactamase</fullName>
        <ecNumber evidence="3 6">3.5.2.6</ecNumber>
    </recommendedName>
</protein>
<comment type="caution">
    <text evidence="8">The sequence shown here is derived from an EMBL/GenBank/DDBJ whole genome shotgun (WGS) entry which is preliminary data.</text>
</comment>
<dbReference type="Proteomes" id="UP000094501">
    <property type="component" value="Unassembled WGS sequence"/>
</dbReference>